<dbReference type="AlphaFoldDB" id="A0A8J5VI41"/>
<protein>
    <submittedName>
        <fullName evidence="2">Uncharacterized protein</fullName>
    </submittedName>
</protein>
<gene>
    <name evidence="2" type="ORF">GUJ93_ZPchr0005g15083</name>
</gene>
<accession>A0A8J5VI41</accession>
<proteinExistence type="predicted"/>
<keyword evidence="3" id="KW-1185">Reference proteome</keyword>
<feature type="region of interest" description="Disordered" evidence="1">
    <location>
        <begin position="1"/>
        <end position="115"/>
    </location>
</feature>
<evidence type="ECO:0000256" key="1">
    <source>
        <dbReference type="SAM" id="MobiDB-lite"/>
    </source>
</evidence>
<evidence type="ECO:0000313" key="2">
    <source>
        <dbReference type="EMBL" id="KAG8068640.1"/>
    </source>
</evidence>
<sequence length="115" mass="12264">MEGRLEVLENLNPGHGPLPAATEQGDDPPRMRAGGHQEGGRQNPSQADDEENDGQGDSPPHHQGGGRLNPCRADDDSDQRGLPSCHQGGWRLHPRRADDDGGQGYSPLHHQEGGG</sequence>
<evidence type="ECO:0000313" key="3">
    <source>
        <dbReference type="Proteomes" id="UP000729402"/>
    </source>
</evidence>
<dbReference type="Proteomes" id="UP000729402">
    <property type="component" value="Unassembled WGS sequence"/>
</dbReference>
<dbReference type="EMBL" id="JAAALK010000284">
    <property type="protein sequence ID" value="KAG8068640.1"/>
    <property type="molecule type" value="Genomic_DNA"/>
</dbReference>
<comment type="caution">
    <text evidence="2">The sequence shown here is derived from an EMBL/GenBank/DDBJ whole genome shotgun (WGS) entry which is preliminary data.</text>
</comment>
<reference evidence="2" key="1">
    <citation type="journal article" date="2021" name="bioRxiv">
        <title>Whole Genome Assembly and Annotation of Northern Wild Rice, Zizania palustris L., Supports a Whole Genome Duplication in the Zizania Genus.</title>
        <authorList>
            <person name="Haas M."/>
            <person name="Kono T."/>
            <person name="Macchietto M."/>
            <person name="Millas R."/>
            <person name="McGilp L."/>
            <person name="Shao M."/>
            <person name="Duquette J."/>
            <person name="Hirsch C.N."/>
            <person name="Kimball J."/>
        </authorList>
    </citation>
    <scope>NUCLEOTIDE SEQUENCE</scope>
    <source>
        <tissue evidence="2">Fresh leaf tissue</tissue>
    </source>
</reference>
<reference evidence="2" key="2">
    <citation type="submission" date="2021-02" db="EMBL/GenBank/DDBJ databases">
        <authorList>
            <person name="Kimball J.A."/>
            <person name="Haas M.W."/>
            <person name="Macchietto M."/>
            <person name="Kono T."/>
            <person name="Duquette J."/>
            <person name="Shao M."/>
        </authorList>
    </citation>
    <scope>NUCLEOTIDE SEQUENCE</scope>
    <source>
        <tissue evidence="2">Fresh leaf tissue</tissue>
    </source>
</reference>
<organism evidence="2 3">
    <name type="scientific">Zizania palustris</name>
    <name type="common">Northern wild rice</name>
    <dbReference type="NCBI Taxonomy" id="103762"/>
    <lineage>
        <taxon>Eukaryota</taxon>
        <taxon>Viridiplantae</taxon>
        <taxon>Streptophyta</taxon>
        <taxon>Embryophyta</taxon>
        <taxon>Tracheophyta</taxon>
        <taxon>Spermatophyta</taxon>
        <taxon>Magnoliopsida</taxon>
        <taxon>Liliopsida</taxon>
        <taxon>Poales</taxon>
        <taxon>Poaceae</taxon>
        <taxon>BOP clade</taxon>
        <taxon>Oryzoideae</taxon>
        <taxon>Oryzeae</taxon>
        <taxon>Zizaniinae</taxon>
        <taxon>Zizania</taxon>
    </lineage>
</organism>
<name>A0A8J5VI41_ZIZPA</name>